<protein>
    <recommendedName>
        <fullName evidence="4">CCHC-type domain-containing protein</fullName>
    </recommendedName>
</protein>
<organism evidence="5 6">
    <name type="scientific">Furculomyces boomerangus</name>
    <dbReference type="NCBI Taxonomy" id="61424"/>
    <lineage>
        <taxon>Eukaryota</taxon>
        <taxon>Fungi</taxon>
        <taxon>Fungi incertae sedis</taxon>
        <taxon>Zoopagomycota</taxon>
        <taxon>Kickxellomycotina</taxon>
        <taxon>Harpellomycetes</taxon>
        <taxon>Harpellales</taxon>
        <taxon>Harpellaceae</taxon>
        <taxon>Furculomyces</taxon>
    </lineage>
</organism>
<keyword evidence="1" id="KW-0479">Metal-binding</keyword>
<dbReference type="Gene3D" id="4.10.60.10">
    <property type="entry name" value="Zinc finger, CCHC-type"/>
    <property type="match status" value="1"/>
</dbReference>
<dbReference type="SMART" id="SM00343">
    <property type="entry name" value="ZnF_C2HC"/>
    <property type="match status" value="1"/>
</dbReference>
<feature type="coiled-coil region" evidence="2">
    <location>
        <begin position="16"/>
        <end position="89"/>
    </location>
</feature>
<dbReference type="GO" id="GO:0003676">
    <property type="term" value="F:nucleic acid binding"/>
    <property type="evidence" value="ECO:0007669"/>
    <property type="project" value="InterPro"/>
</dbReference>
<keyword evidence="1" id="KW-0863">Zinc-finger</keyword>
<evidence type="ECO:0000256" key="1">
    <source>
        <dbReference type="PROSITE-ProRule" id="PRU00047"/>
    </source>
</evidence>
<dbReference type="GO" id="GO:0008270">
    <property type="term" value="F:zinc ion binding"/>
    <property type="evidence" value="ECO:0007669"/>
    <property type="project" value="UniProtKB-KW"/>
</dbReference>
<keyword evidence="1" id="KW-0862">Zinc</keyword>
<evidence type="ECO:0000256" key="3">
    <source>
        <dbReference type="SAM" id="MobiDB-lite"/>
    </source>
</evidence>
<evidence type="ECO:0000259" key="4">
    <source>
        <dbReference type="PROSITE" id="PS50158"/>
    </source>
</evidence>
<reference evidence="5 6" key="1">
    <citation type="journal article" date="2018" name="MBio">
        <title>Comparative Genomics Reveals the Core Gene Toolbox for the Fungus-Insect Symbiosis.</title>
        <authorList>
            <person name="Wang Y."/>
            <person name="Stata M."/>
            <person name="Wang W."/>
            <person name="Stajich J.E."/>
            <person name="White M.M."/>
            <person name="Moncalvo J.M."/>
        </authorList>
    </citation>
    <scope>NUCLEOTIDE SEQUENCE [LARGE SCALE GENOMIC DNA]</scope>
    <source>
        <strain evidence="5 6">AUS-77-4</strain>
    </source>
</reference>
<dbReference type="OrthoDB" id="5584959at2759"/>
<dbReference type="InterPro" id="IPR005162">
    <property type="entry name" value="Retrotrans_gag_dom"/>
</dbReference>
<proteinExistence type="predicted"/>
<gene>
    <name evidence="5" type="ORF">BB559_006587</name>
</gene>
<feature type="region of interest" description="Disordered" evidence="3">
    <location>
        <begin position="318"/>
        <end position="347"/>
    </location>
</feature>
<dbReference type="STRING" id="61424.A0A2T9Y1R0"/>
<dbReference type="PROSITE" id="PS50158">
    <property type="entry name" value="ZF_CCHC"/>
    <property type="match status" value="1"/>
</dbReference>
<keyword evidence="6" id="KW-1185">Reference proteome</keyword>
<dbReference type="Proteomes" id="UP000245699">
    <property type="component" value="Unassembled WGS sequence"/>
</dbReference>
<feature type="domain" description="CCHC-type" evidence="4">
    <location>
        <begin position="364"/>
        <end position="379"/>
    </location>
</feature>
<evidence type="ECO:0000313" key="5">
    <source>
        <dbReference type="EMBL" id="PVU86253.1"/>
    </source>
</evidence>
<dbReference type="SUPFAM" id="SSF57756">
    <property type="entry name" value="Retrovirus zinc finger-like domains"/>
    <property type="match status" value="1"/>
</dbReference>
<accession>A0A2T9Y1R0</accession>
<dbReference type="Pfam" id="PF03732">
    <property type="entry name" value="Retrotrans_gag"/>
    <property type="match status" value="1"/>
</dbReference>
<dbReference type="AlphaFoldDB" id="A0A2T9Y1R0"/>
<keyword evidence="2" id="KW-0175">Coiled coil</keyword>
<dbReference type="EMBL" id="MBFT01000947">
    <property type="protein sequence ID" value="PVU86253.1"/>
    <property type="molecule type" value="Genomic_DNA"/>
</dbReference>
<sequence length="406" mass="46666">MNNMGDNSVQISTDQINDAEQTFATIVTELQQHKDQLSSAENQYNKILSINENLKKQSKIINVKYNEVLEQLEAERRAKTDIYMQYQEEKLQIVTREKDLAIHEAEFYRLQAERNLSPNATTKSAHGKVPKIPEFQGATVGFPRWISWVSDLFDNYPQLTDFNKRIMVVDSLKGEARSWYNAEPDTSTTSWIALKDALLKQYGGTNSISNALNTISSMKLTIRSDFNTFIQRIRPAIQLVAKEDSTLAIAIIRQQIDTDIRRYLPEVQNESFASFEQLLRLQFPELQTKPSTVSNTQHTSPYTPIDLDTIVAPIRRFNNTNQPASPFGSRSQTQFRPRNMQPHNSRNTTMTKQQFDEYVKNCICFNCGKKGHLKTTCPNLNRQYRNFNAFENTEDDTAVQSENPQA</sequence>
<comment type="caution">
    <text evidence="5">The sequence shown here is derived from an EMBL/GenBank/DDBJ whole genome shotgun (WGS) entry which is preliminary data.</text>
</comment>
<dbReference type="InterPro" id="IPR036875">
    <property type="entry name" value="Znf_CCHC_sf"/>
</dbReference>
<evidence type="ECO:0000256" key="2">
    <source>
        <dbReference type="SAM" id="Coils"/>
    </source>
</evidence>
<evidence type="ECO:0000313" key="6">
    <source>
        <dbReference type="Proteomes" id="UP000245699"/>
    </source>
</evidence>
<name>A0A2T9Y1R0_9FUNG</name>
<dbReference type="InterPro" id="IPR001878">
    <property type="entry name" value="Znf_CCHC"/>
</dbReference>